<accession>A0ACC0M996</accession>
<reference evidence="1" key="1">
    <citation type="submission" date="2022-02" db="EMBL/GenBank/DDBJ databases">
        <title>Plant Genome Project.</title>
        <authorList>
            <person name="Zhang R.-G."/>
        </authorList>
    </citation>
    <scope>NUCLEOTIDE SEQUENCE</scope>
    <source>
        <strain evidence="1">AT1</strain>
    </source>
</reference>
<gene>
    <name evidence="1" type="ORF">RHMOL_Rhmol10G0306300</name>
</gene>
<evidence type="ECO:0000313" key="1">
    <source>
        <dbReference type="EMBL" id="KAI8537072.1"/>
    </source>
</evidence>
<evidence type="ECO:0000313" key="2">
    <source>
        <dbReference type="Proteomes" id="UP001062846"/>
    </source>
</evidence>
<organism evidence="1 2">
    <name type="scientific">Rhododendron molle</name>
    <name type="common">Chinese azalea</name>
    <name type="synonym">Azalea mollis</name>
    <dbReference type="NCBI Taxonomy" id="49168"/>
    <lineage>
        <taxon>Eukaryota</taxon>
        <taxon>Viridiplantae</taxon>
        <taxon>Streptophyta</taxon>
        <taxon>Embryophyta</taxon>
        <taxon>Tracheophyta</taxon>
        <taxon>Spermatophyta</taxon>
        <taxon>Magnoliopsida</taxon>
        <taxon>eudicotyledons</taxon>
        <taxon>Gunneridae</taxon>
        <taxon>Pentapetalae</taxon>
        <taxon>asterids</taxon>
        <taxon>Ericales</taxon>
        <taxon>Ericaceae</taxon>
        <taxon>Ericoideae</taxon>
        <taxon>Rhodoreae</taxon>
        <taxon>Rhododendron</taxon>
    </lineage>
</organism>
<sequence>MTSMRVRWAQKGGYPQGQSFPRQLNEKYILMDHKRHQKMTQRCRLSVAAKLVGEGTNTSSNKFGLDYLIRSDHRTRDDWTEISNAGSNKRTFDKEDANSEKLDQWMRDSVVEIVSNIGEAPLLLHIYSDDERKESSSKTSNRLVIEKAVAESWPIIKGRWKVGSPVPNGVILVEELKSKEDAVSHDEEDKWNVADTNNQLHSTTKTWVTLLAGDIAFDINVLLLGDPSTAKSQFLKFVEKTAPIAVYTSGKGSSAAGLTASVIRDNSSREFHLEGGAMVLADGGVVCIDEFDKMRPEDRTSVLAAANPPSGRYGDLNVMRRQSNETGEAAAIPITMRQLEALVRLSEALAKMTLCHVANDNHVVEAIRLFNNATMDAARSGINQHINLTPEMANEIKWFYNSNLPFHEQQAETQIRRKTVIGSHMSERRLINNLGRLGMKESIVRRALLIMHWRDEVEYKRERRGVVLKA</sequence>
<dbReference type="EMBL" id="CM046397">
    <property type="protein sequence ID" value="KAI8537072.1"/>
    <property type="molecule type" value="Genomic_DNA"/>
</dbReference>
<comment type="caution">
    <text evidence="1">The sequence shown here is derived from an EMBL/GenBank/DDBJ whole genome shotgun (WGS) entry which is preliminary data.</text>
</comment>
<dbReference type="Proteomes" id="UP001062846">
    <property type="component" value="Chromosome 10"/>
</dbReference>
<name>A0ACC0M996_RHOML</name>
<protein>
    <submittedName>
        <fullName evidence="1">Uncharacterized protein</fullName>
    </submittedName>
</protein>
<keyword evidence="2" id="KW-1185">Reference proteome</keyword>
<proteinExistence type="predicted"/>